<accession>A0A2A2TDQ1</accession>
<sequence>MLNITQKCICVFSSCLLTFPSAISIATEPVSNTEPAKTSTFERAQAELPADLYTLYRIIDRIARGNNYDGRPWKVVITSSYNPNAFASENNSIAIYNGFLEQLGGDTSALACSVSREMAHHINRHTVISEVQKAEAIAKIRTATEKEILGNEGSQRNRGIINTVGGIVAETFLPGWAGNLIGGIFGNNKRDRMEKAERKVNTLVEKRTKELEQNLFAQYQQQQLKADELGYMASVRAGFEPEGCLRAIETLDRISNSPENSANTPIVKRMEAIIALLVKYPPQTLVPEGESRISKSQPLNYDISQDKASLRINSRHGGSAARDIDRLFGK</sequence>
<dbReference type="Gene3D" id="3.30.2010.10">
    <property type="entry name" value="Metalloproteases ('zincins'), catalytic domain"/>
    <property type="match status" value="1"/>
</dbReference>
<dbReference type="AlphaFoldDB" id="A0A2A2TDQ1"/>
<evidence type="ECO:0000256" key="5">
    <source>
        <dbReference type="ARBA" id="ARBA00023049"/>
    </source>
</evidence>
<gene>
    <name evidence="10" type="ORF">CK510_22590</name>
</gene>
<evidence type="ECO:0000256" key="4">
    <source>
        <dbReference type="ARBA" id="ARBA00022833"/>
    </source>
</evidence>
<keyword evidence="3 6" id="KW-0378">Hydrolase</keyword>
<proteinExistence type="inferred from homology"/>
<keyword evidence="8" id="KW-0732">Signal</keyword>
<dbReference type="OrthoDB" id="506195at2"/>
<evidence type="ECO:0000313" key="11">
    <source>
        <dbReference type="Proteomes" id="UP000218238"/>
    </source>
</evidence>
<feature type="signal peptide" evidence="8">
    <location>
        <begin position="1"/>
        <end position="26"/>
    </location>
</feature>
<evidence type="ECO:0000259" key="9">
    <source>
        <dbReference type="Pfam" id="PF01435"/>
    </source>
</evidence>
<keyword evidence="11" id="KW-1185">Reference proteome</keyword>
<comment type="similarity">
    <text evidence="6">Belongs to the peptidase M48 family.</text>
</comment>
<dbReference type="RefSeq" id="WP_095723827.1">
    <property type="nucleotide sequence ID" value="NZ_NTFS01000324.1"/>
</dbReference>
<name>A0A2A2TDQ1_9CYAN</name>
<evidence type="ECO:0000256" key="7">
    <source>
        <dbReference type="SAM" id="Coils"/>
    </source>
</evidence>
<dbReference type="PANTHER" id="PTHR22726:SF1">
    <property type="entry name" value="METALLOENDOPEPTIDASE OMA1, MITOCHONDRIAL"/>
    <property type="match status" value="1"/>
</dbReference>
<dbReference type="GO" id="GO:0046872">
    <property type="term" value="F:metal ion binding"/>
    <property type="evidence" value="ECO:0007669"/>
    <property type="project" value="UniProtKB-KW"/>
</dbReference>
<evidence type="ECO:0000256" key="6">
    <source>
        <dbReference type="RuleBase" id="RU003983"/>
    </source>
</evidence>
<dbReference type="GO" id="GO:0016020">
    <property type="term" value="C:membrane"/>
    <property type="evidence" value="ECO:0007669"/>
    <property type="project" value="TreeGrafter"/>
</dbReference>
<evidence type="ECO:0000256" key="2">
    <source>
        <dbReference type="ARBA" id="ARBA00022723"/>
    </source>
</evidence>
<feature type="domain" description="Peptidase M48" evidence="9">
    <location>
        <begin position="55"/>
        <end position="167"/>
    </location>
</feature>
<organism evidence="10 11">
    <name type="scientific">Brunnivagina elsteri CCALA 953</name>
    <dbReference type="NCBI Taxonomy" id="987040"/>
    <lineage>
        <taxon>Bacteria</taxon>
        <taxon>Bacillati</taxon>
        <taxon>Cyanobacteriota</taxon>
        <taxon>Cyanophyceae</taxon>
        <taxon>Nostocales</taxon>
        <taxon>Calotrichaceae</taxon>
        <taxon>Brunnivagina</taxon>
    </lineage>
</organism>
<dbReference type="Pfam" id="PF01435">
    <property type="entry name" value="Peptidase_M48"/>
    <property type="match status" value="1"/>
</dbReference>
<feature type="coiled-coil region" evidence="7">
    <location>
        <begin position="186"/>
        <end position="213"/>
    </location>
</feature>
<evidence type="ECO:0000256" key="3">
    <source>
        <dbReference type="ARBA" id="ARBA00022801"/>
    </source>
</evidence>
<dbReference type="InterPro" id="IPR051156">
    <property type="entry name" value="Mito/Outer_Membr_Metalloprot"/>
</dbReference>
<dbReference type="PANTHER" id="PTHR22726">
    <property type="entry name" value="METALLOENDOPEPTIDASE OMA1"/>
    <property type="match status" value="1"/>
</dbReference>
<dbReference type="EMBL" id="NTFS01000324">
    <property type="protein sequence ID" value="PAX51843.1"/>
    <property type="molecule type" value="Genomic_DNA"/>
</dbReference>
<comment type="caution">
    <text evidence="10">The sequence shown here is derived from an EMBL/GenBank/DDBJ whole genome shotgun (WGS) entry which is preliminary data.</text>
</comment>
<protein>
    <submittedName>
        <fullName evidence="10">Peptidase M48</fullName>
    </submittedName>
</protein>
<dbReference type="Proteomes" id="UP000218238">
    <property type="component" value="Unassembled WGS sequence"/>
</dbReference>
<keyword evidence="7" id="KW-0175">Coiled coil</keyword>
<reference evidence="10 11" key="1">
    <citation type="submission" date="2017-08" db="EMBL/GenBank/DDBJ databases">
        <title>Draft genome sequence of filamentous cyanobacterium Calothrix elsteri CCALA 953.</title>
        <authorList>
            <person name="Gagunashvili A.N."/>
            <person name="Elster J."/>
            <person name="Andresson O.S."/>
        </authorList>
    </citation>
    <scope>NUCLEOTIDE SEQUENCE [LARGE SCALE GENOMIC DNA]</scope>
    <source>
        <strain evidence="10 11">CCALA 953</strain>
    </source>
</reference>
<feature type="chain" id="PRO_5012019621" evidence="8">
    <location>
        <begin position="27"/>
        <end position="330"/>
    </location>
</feature>
<dbReference type="GO" id="GO:0004222">
    <property type="term" value="F:metalloendopeptidase activity"/>
    <property type="evidence" value="ECO:0007669"/>
    <property type="project" value="InterPro"/>
</dbReference>
<dbReference type="GO" id="GO:0051603">
    <property type="term" value="P:proteolysis involved in protein catabolic process"/>
    <property type="evidence" value="ECO:0007669"/>
    <property type="project" value="TreeGrafter"/>
</dbReference>
<keyword evidence="4 6" id="KW-0862">Zinc</keyword>
<keyword evidence="1 6" id="KW-0645">Protease</keyword>
<evidence type="ECO:0000256" key="1">
    <source>
        <dbReference type="ARBA" id="ARBA00022670"/>
    </source>
</evidence>
<keyword evidence="5 6" id="KW-0482">Metalloprotease</keyword>
<dbReference type="InterPro" id="IPR001915">
    <property type="entry name" value="Peptidase_M48"/>
</dbReference>
<evidence type="ECO:0000313" key="10">
    <source>
        <dbReference type="EMBL" id="PAX51843.1"/>
    </source>
</evidence>
<keyword evidence="2" id="KW-0479">Metal-binding</keyword>
<comment type="cofactor">
    <cofactor evidence="6">
        <name>Zn(2+)</name>
        <dbReference type="ChEBI" id="CHEBI:29105"/>
    </cofactor>
    <text evidence="6">Binds 1 zinc ion per subunit.</text>
</comment>
<evidence type="ECO:0000256" key="8">
    <source>
        <dbReference type="SAM" id="SignalP"/>
    </source>
</evidence>